<gene>
    <name evidence="3" type="ORF">E5676_scaffold120G002940</name>
    <name evidence="2" type="ORF">E6C27_scaffold186G001110</name>
</gene>
<dbReference type="EMBL" id="SSTD01001877">
    <property type="protein sequence ID" value="TYK29145.1"/>
    <property type="molecule type" value="Genomic_DNA"/>
</dbReference>
<feature type="coiled-coil region" evidence="1">
    <location>
        <begin position="129"/>
        <end position="163"/>
    </location>
</feature>
<name>A0A5A7UKM2_CUCMM</name>
<evidence type="ECO:0000256" key="1">
    <source>
        <dbReference type="SAM" id="Coils"/>
    </source>
</evidence>
<dbReference type="OrthoDB" id="1741773at2759"/>
<reference evidence="4 5" key="1">
    <citation type="submission" date="2019-08" db="EMBL/GenBank/DDBJ databases">
        <title>Draft genome sequences of two oriental melons (Cucumis melo L. var makuwa).</title>
        <authorList>
            <person name="Kwon S.-Y."/>
        </authorList>
    </citation>
    <scope>NUCLEOTIDE SEQUENCE [LARGE SCALE GENOMIC DNA]</scope>
    <source>
        <strain evidence="5">cv. Chang Bougi</strain>
        <strain evidence="4">cv. SW 3</strain>
        <tissue evidence="2">Leaf</tissue>
    </source>
</reference>
<sequence>MDVGREFIKVVKANLQRFFVLDFNDQAMNRFVKYQMLSTFKEFQSQALKKSNHERIRLQDRSNLTIIVAGRSRFYNDNTSSLSKEGSQSTMWSCSARTPVPAYSKGYLATLWGWDIRDGVSKALIWVVLDEAMLRIKQQTRNHNALALEVEQMQKLIEDMTRAQQGSPHDP</sequence>
<proteinExistence type="predicted"/>
<evidence type="ECO:0000313" key="5">
    <source>
        <dbReference type="Proteomes" id="UP000321947"/>
    </source>
</evidence>
<accession>A0A5A7UKM2</accession>
<evidence type="ECO:0000313" key="4">
    <source>
        <dbReference type="Proteomes" id="UP000321393"/>
    </source>
</evidence>
<dbReference type="AlphaFoldDB" id="A0A5A7UKM2"/>
<evidence type="ECO:0000313" key="3">
    <source>
        <dbReference type="EMBL" id="TYK29145.1"/>
    </source>
</evidence>
<keyword evidence="1" id="KW-0175">Coiled coil</keyword>
<evidence type="ECO:0000313" key="2">
    <source>
        <dbReference type="EMBL" id="KAA0056372.1"/>
    </source>
</evidence>
<protein>
    <submittedName>
        <fullName evidence="2">CACTA en-spm transposon protein</fullName>
    </submittedName>
</protein>
<dbReference type="EMBL" id="SSTE01007511">
    <property type="protein sequence ID" value="KAA0056372.1"/>
    <property type="molecule type" value="Genomic_DNA"/>
</dbReference>
<organism evidence="2 4">
    <name type="scientific">Cucumis melo var. makuwa</name>
    <name type="common">Oriental melon</name>
    <dbReference type="NCBI Taxonomy" id="1194695"/>
    <lineage>
        <taxon>Eukaryota</taxon>
        <taxon>Viridiplantae</taxon>
        <taxon>Streptophyta</taxon>
        <taxon>Embryophyta</taxon>
        <taxon>Tracheophyta</taxon>
        <taxon>Spermatophyta</taxon>
        <taxon>Magnoliopsida</taxon>
        <taxon>eudicotyledons</taxon>
        <taxon>Gunneridae</taxon>
        <taxon>Pentapetalae</taxon>
        <taxon>rosids</taxon>
        <taxon>fabids</taxon>
        <taxon>Cucurbitales</taxon>
        <taxon>Cucurbitaceae</taxon>
        <taxon>Benincaseae</taxon>
        <taxon>Cucumis</taxon>
    </lineage>
</organism>
<dbReference type="Proteomes" id="UP000321947">
    <property type="component" value="Unassembled WGS sequence"/>
</dbReference>
<comment type="caution">
    <text evidence="2">The sequence shown here is derived from an EMBL/GenBank/DDBJ whole genome shotgun (WGS) entry which is preliminary data.</text>
</comment>
<dbReference type="Proteomes" id="UP000321393">
    <property type="component" value="Unassembled WGS sequence"/>
</dbReference>